<gene>
    <name evidence="2" type="primary">pilM</name>
    <name evidence="2" type="ORF">GDH07_23485</name>
</gene>
<dbReference type="PANTHER" id="PTHR32432">
    <property type="entry name" value="CELL DIVISION PROTEIN FTSA-RELATED"/>
    <property type="match status" value="1"/>
</dbReference>
<organism evidence="2 3">
    <name type="scientific">Pseudomonas piscis</name>
    <dbReference type="NCBI Taxonomy" id="2614538"/>
    <lineage>
        <taxon>Bacteria</taxon>
        <taxon>Pseudomonadati</taxon>
        <taxon>Pseudomonadota</taxon>
        <taxon>Gammaproteobacteria</taxon>
        <taxon>Pseudomonadales</taxon>
        <taxon>Pseudomonadaceae</taxon>
        <taxon>Pseudomonas</taxon>
    </lineage>
</organism>
<dbReference type="SMART" id="SM00842">
    <property type="entry name" value="FtsA"/>
    <property type="match status" value="1"/>
</dbReference>
<dbReference type="PANTHER" id="PTHR32432:SF3">
    <property type="entry name" value="ETHANOLAMINE UTILIZATION PROTEIN EUTJ"/>
    <property type="match status" value="1"/>
</dbReference>
<dbReference type="RefSeq" id="WP_343038322.1">
    <property type="nucleotide sequence ID" value="NZ_WHUV01000004.1"/>
</dbReference>
<evidence type="ECO:0000259" key="1">
    <source>
        <dbReference type="SMART" id="SM00842"/>
    </source>
</evidence>
<dbReference type="InterPro" id="IPR005883">
    <property type="entry name" value="PilM"/>
</dbReference>
<dbReference type="GO" id="GO:0051301">
    <property type="term" value="P:cell division"/>
    <property type="evidence" value="ECO:0007669"/>
    <property type="project" value="InterPro"/>
</dbReference>
<sequence length="352" mass="37750">MLGLFSRKPGSLVGIDIQSTAVTLLALSRQGPGYRVEAYAREPLPPGVVQEPLIVDPEALAETLSRVWLTSATDMRNVAVALPGEVVISKLIEMPAGLSEQELESQVALEAEQYIPYPLEDVAIDFEVQGPVPGNSPRNQVLLVACHNEHVESLVSALALADLRVQVVETQPLALERCLALLGSSQPLAPQATLALFDIGLDRSTFKVMQGQRVIHGHEQPFGSRQLLDDLQGHGLTLDEALLAQRQERLPQDCIGEVLRAFEGELVQQATRSLQQFAGSPQRRQVDLLLLAGSASRLHGLALCVEQSLAVATCIANPFRDMSSGAGVDARALADQAPSLLLACGLALRGVH</sequence>
<dbReference type="Pfam" id="PF11104">
    <property type="entry name" value="PilM_2"/>
    <property type="match status" value="1"/>
</dbReference>
<proteinExistence type="predicted"/>
<dbReference type="InterPro" id="IPR050696">
    <property type="entry name" value="FtsA/MreB"/>
</dbReference>
<name>A0A7X1PSA7_9PSED</name>
<dbReference type="InterPro" id="IPR003494">
    <property type="entry name" value="SHS2_FtsA"/>
</dbReference>
<dbReference type="PIRSF" id="PIRSF019169">
    <property type="entry name" value="PilM"/>
    <property type="match status" value="1"/>
</dbReference>
<reference evidence="2 3" key="1">
    <citation type="submission" date="2019-10" db="EMBL/GenBank/DDBJ databases">
        <title>Pseudomonas dajingensis sp. nov., isolated from the profound head ulcers of farmed Murray cod (Maccullochella peelii peelii).</title>
        <authorList>
            <person name="Liu Y."/>
        </authorList>
    </citation>
    <scope>NUCLEOTIDE SEQUENCE [LARGE SCALE GENOMIC DNA]</scope>
    <source>
        <strain evidence="2 3">MC042</strain>
    </source>
</reference>
<dbReference type="InterPro" id="IPR043129">
    <property type="entry name" value="ATPase_NBD"/>
</dbReference>
<dbReference type="Proteomes" id="UP000486534">
    <property type="component" value="Unassembled WGS sequence"/>
</dbReference>
<protein>
    <submittedName>
        <fullName evidence="2">Type IV pilus assembly protein PilM</fullName>
    </submittedName>
</protein>
<dbReference type="Gene3D" id="3.30.420.40">
    <property type="match status" value="2"/>
</dbReference>
<dbReference type="NCBIfam" id="TIGR01175">
    <property type="entry name" value="pilM"/>
    <property type="match status" value="1"/>
</dbReference>
<dbReference type="Gene3D" id="3.30.1490.300">
    <property type="match status" value="1"/>
</dbReference>
<dbReference type="EMBL" id="WHUV01000004">
    <property type="protein sequence ID" value="MQA56290.1"/>
    <property type="molecule type" value="Genomic_DNA"/>
</dbReference>
<dbReference type="SUPFAM" id="SSF53067">
    <property type="entry name" value="Actin-like ATPase domain"/>
    <property type="match status" value="2"/>
</dbReference>
<evidence type="ECO:0000313" key="2">
    <source>
        <dbReference type="EMBL" id="MQA56290.1"/>
    </source>
</evidence>
<comment type="caution">
    <text evidence="2">The sequence shown here is derived from an EMBL/GenBank/DDBJ whole genome shotgun (WGS) entry which is preliminary data.</text>
</comment>
<dbReference type="AlphaFoldDB" id="A0A7X1PSA7"/>
<feature type="domain" description="SHS2" evidence="1">
    <location>
        <begin position="12"/>
        <end position="181"/>
    </location>
</feature>
<evidence type="ECO:0000313" key="3">
    <source>
        <dbReference type="Proteomes" id="UP000486534"/>
    </source>
</evidence>
<accession>A0A7X1PSA7</accession>
<dbReference type="CDD" id="cd24049">
    <property type="entry name" value="ASKHA_NBD_PilM"/>
    <property type="match status" value="1"/>
</dbReference>